<reference evidence="1 2" key="1">
    <citation type="journal article" date="2019" name="Int. J. Syst. Evol. Microbiol.">
        <title>The Global Catalogue of Microorganisms (GCM) 10K type strain sequencing project: providing services to taxonomists for standard genome sequencing and annotation.</title>
        <authorList>
            <consortium name="The Broad Institute Genomics Platform"/>
            <consortium name="The Broad Institute Genome Sequencing Center for Infectious Disease"/>
            <person name="Wu L."/>
            <person name="Ma J."/>
        </authorList>
    </citation>
    <scope>NUCLEOTIDE SEQUENCE [LARGE SCALE GENOMIC DNA]</scope>
    <source>
        <strain evidence="1 2">JCM 3272</strain>
    </source>
</reference>
<organism evidence="1 2">
    <name type="scientific">Dactylosporangium salmoneum</name>
    <dbReference type="NCBI Taxonomy" id="53361"/>
    <lineage>
        <taxon>Bacteria</taxon>
        <taxon>Bacillati</taxon>
        <taxon>Actinomycetota</taxon>
        <taxon>Actinomycetes</taxon>
        <taxon>Micromonosporales</taxon>
        <taxon>Micromonosporaceae</taxon>
        <taxon>Dactylosporangium</taxon>
    </lineage>
</organism>
<dbReference type="EMBL" id="BAAARV010000033">
    <property type="protein sequence ID" value="GAA2353263.1"/>
    <property type="molecule type" value="Genomic_DNA"/>
</dbReference>
<dbReference type="RefSeq" id="WP_344614380.1">
    <property type="nucleotide sequence ID" value="NZ_BAAARV010000033.1"/>
</dbReference>
<evidence type="ECO:0000313" key="2">
    <source>
        <dbReference type="Proteomes" id="UP001501444"/>
    </source>
</evidence>
<keyword evidence="2" id="KW-1185">Reference proteome</keyword>
<protein>
    <submittedName>
        <fullName evidence="1">Uncharacterized protein</fullName>
    </submittedName>
</protein>
<proteinExistence type="predicted"/>
<evidence type="ECO:0000313" key="1">
    <source>
        <dbReference type="EMBL" id="GAA2353263.1"/>
    </source>
</evidence>
<gene>
    <name evidence="1" type="ORF">GCM10010170_044520</name>
</gene>
<sequence length="117" mass="12275">MRKRQVPDHIFEKLIGALISESAAAMLAQRARGSTLHAGEALGRVLAWLWEDASGPDDVVTYVADLVAQLRYHATGADASIPLGEVLAAVRRAAAPMAPAEGAAMLACLRAGLPAYL</sequence>
<name>A0ABN3GJE0_9ACTN</name>
<comment type="caution">
    <text evidence="1">The sequence shown here is derived from an EMBL/GenBank/DDBJ whole genome shotgun (WGS) entry which is preliminary data.</text>
</comment>
<dbReference type="Proteomes" id="UP001501444">
    <property type="component" value="Unassembled WGS sequence"/>
</dbReference>
<accession>A0ABN3GJE0</accession>